<evidence type="ECO:0000256" key="5">
    <source>
        <dbReference type="ARBA" id="ARBA00023136"/>
    </source>
</evidence>
<feature type="transmembrane region" description="Helical" evidence="6">
    <location>
        <begin position="105"/>
        <end position="129"/>
    </location>
</feature>
<evidence type="ECO:0000256" key="1">
    <source>
        <dbReference type="ARBA" id="ARBA00004141"/>
    </source>
</evidence>
<feature type="transmembrane region" description="Helical" evidence="6">
    <location>
        <begin position="136"/>
        <end position="155"/>
    </location>
</feature>
<dbReference type="Pfam" id="PF13520">
    <property type="entry name" value="AA_permease_2"/>
    <property type="match status" value="1"/>
</dbReference>
<protein>
    <submittedName>
        <fullName evidence="7">Amino acid permease</fullName>
    </submittedName>
</protein>
<keyword evidence="8" id="KW-1185">Reference proteome</keyword>
<dbReference type="InterPro" id="IPR002293">
    <property type="entry name" value="AA/rel_permease1"/>
</dbReference>
<feature type="transmembrane region" description="Helical" evidence="6">
    <location>
        <begin position="400"/>
        <end position="420"/>
    </location>
</feature>
<dbReference type="EMBL" id="JAAGWD010000003">
    <property type="protein sequence ID" value="NEM97659.1"/>
    <property type="molecule type" value="Genomic_DNA"/>
</dbReference>
<evidence type="ECO:0000256" key="2">
    <source>
        <dbReference type="ARBA" id="ARBA00022448"/>
    </source>
</evidence>
<feature type="transmembrane region" description="Helical" evidence="6">
    <location>
        <begin position="277"/>
        <end position="301"/>
    </location>
</feature>
<keyword evidence="4 6" id="KW-1133">Transmembrane helix</keyword>
<dbReference type="AlphaFoldDB" id="A0A6B3LLI8"/>
<feature type="transmembrane region" description="Helical" evidence="6">
    <location>
        <begin position="34"/>
        <end position="56"/>
    </location>
</feature>
<dbReference type="PANTHER" id="PTHR43243:SF4">
    <property type="entry name" value="CATIONIC AMINO ACID TRANSPORTER 4"/>
    <property type="match status" value="1"/>
</dbReference>
<evidence type="ECO:0000256" key="4">
    <source>
        <dbReference type="ARBA" id="ARBA00022989"/>
    </source>
</evidence>
<dbReference type="RefSeq" id="WP_163914243.1">
    <property type="nucleotide sequence ID" value="NZ_JAAGWD010000003.1"/>
</dbReference>
<keyword evidence="2" id="KW-0813">Transport</keyword>
<evidence type="ECO:0000313" key="8">
    <source>
        <dbReference type="Proteomes" id="UP000474777"/>
    </source>
</evidence>
<evidence type="ECO:0000256" key="6">
    <source>
        <dbReference type="SAM" id="Phobius"/>
    </source>
</evidence>
<feature type="transmembrane region" description="Helical" evidence="6">
    <location>
        <begin position="323"/>
        <end position="346"/>
    </location>
</feature>
<evidence type="ECO:0000256" key="3">
    <source>
        <dbReference type="ARBA" id="ARBA00022692"/>
    </source>
</evidence>
<dbReference type="Proteomes" id="UP000474777">
    <property type="component" value="Unassembled WGS sequence"/>
</dbReference>
<dbReference type="PIRSF" id="PIRSF006060">
    <property type="entry name" value="AA_transporter"/>
    <property type="match status" value="1"/>
</dbReference>
<dbReference type="Gene3D" id="1.20.1740.10">
    <property type="entry name" value="Amino acid/polyamine transporter I"/>
    <property type="match status" value="1"/>
</dbReference>
<keyword evidence="3 6" id="KW-0812">Transmembrane</keyword>
<feature type="transmembrane region" description="Helical" evidence="6">
    <location>
        <begin position="375"/>
        <end position="394"/>
    </location>
</feature>
<evidence type="ECO:0000313" key="7">
    <source>
        <dbReference type="EMBL" id="NEM97659.1"/>
    </source>
</evidence>
<sequence length="497" mass="53220">MLKNLFATKSVDKLIKESEHGEHTLKRTLGASNLTMLGIGAIIGAGIFVLTGTAAANAAGPAIVLSFVIAGLGCLFAGLCYAEFASMIPVAGSAYTYGYATLGEFIAWIIGWDLILEYLFSAATVAVGWSGNFVSLVRSLGIEIPAIVASAPLAYDGTNLTTTGTLVNLPAVFLILVFTALLIIGMRESAKFNNLIVVIKVAIVLLVIAFGFQYVNTANWKPFIPELEILPNGSTRYGWSGIVQGAAIVFFSYIGFDAVSTAAQEAKNPQRDMPVGMLASLGICTLLYILMSLVLTGLTSYKNLNVPDPVLVALTAAGPSLKWLYFFTGIGAIAGLASVVLVMLMGQPRIFYAMSRDGLLPAFFGKVHPRFNTPYVATIVTGVIAAAIAGIFPIGLLGELVSIGTLLAFVIVCAGIIMLRHTSPELKRPFKTPFVPLVPILGILICGYMMLNLGFDTWMRLIIWMVIGIIVYFTYGRKHSKLRRQNEEQQAGKIPVS</sequence>
<dbReference type="GO" id="GO:0016020">
    <property type="term" value="C:membrane"/>
    <property type="evidence" value="ECO:0007669"/>
    <property type="project" value="UniProtKB-SubCell"/>
</dbReference>
<reference evidence="7 8" key="1">
    <citation type="submission" date="2020-02" db="EMBL/GenBank/DDBJ databases">
        <authorList>
            <person name="Kim M.K."/>
        </authorList>
    </citation>
    <scope>NUCLEOTIDE SEQUENCE [LARGE SCALE GENOMIC DNA]</scope>
    <source>
        <strain evidence="7 8">BT327</strain>
    </source>
</reference>
<feature type="transmembrane region" description="Helical" evidence="6">
    <location>
        <begin position="457"/>
        <end position="475"/>
    </location>
</feature>
<comment type="subcellular location">
    <subcellularLocation>
        <location evidence="1">Membrane</location>
        <topology evidence="1">Multi-pass membrane protein</topology>
    </subcellularLocation>
</comment>
<comment type="caution">
    <text evidence="7">The sequence shown here is derived from an EMBL/GenBank/DDBJ whole genome shotgun (WGS) entry which is preliminary data.</text>
</comment>
<keyword evidence="5 6" id="KW-0472">Membrane</keyword>
<organism evidence="7 8">
    <name type="scientific">Pontibacter burrus</name>
    <dbReference type="NCBI Taxonomy" id="2704466"/>
    <lineage>
        <taxon>Bacteria</taxon>
        <taxon>Pseudomonadati</taxon>
        <taxon>Bacteroidota</taxon>
        <taxon>Cytophagia</taxon>
        <taxon>Cytophagales</taxon>
        <taxon>Hymenobacteraceae</taxon>
        <taxon>Pontibacter</taxon>
    </lineage>
</organism>
<proteinExistence type="predicted"/>
<accession>A0A6B3LLI8</accession>
<feature type="transmembrane region" description="Helical" evidence="6">
    <location>
        <begin position="432"/>
        <end position="451"/>
    </location>
</feature>
<feature type="transmembrane region" description="Helical" evidence="6">
    <location>
        <begin position="63"/>
        <end position="85"/>
    </location>
</feature>
<feature type="transmembrane region" description="Helical" evidence="6">
    <location>
        <begin position="197"/>
        <end position="216"/>
    </location>
</feature>
<feature type="transmembrane region" description="Helical" evidence="6">
    <location>
        <begin position="236"/>
        <end position="256"/>
    </location>
</feature>
<dbReference type="GO" id="GO:0015171">
    <property type="term" value="F:amino acid transmembrane transporter activity"/>
    <property type="evidence" value="ECO:0007669"/>
    <property type="project" value="TreeGrafter"/>
</dbReference>
<feature type="transmembrane region" description="Helical" evidence="6">
    <location>
        <begin position="167"/>
        <end position="185"/>
    </location>
</feature>
<dbReference type="PANTHER" id="PTHR43243">
    <property type="entry name" value="INNER MEMBRANE TRANSPORTER YGJI-RELATED"/>
    <property type="match status" value="1"/>
</dbReference>
<gene>
    <name evidence="7" type="ORF">GXP69_08130</name>
</gene>
<name>A0A6B3LLI8_9BACT</name>